<name>I0BD35_9BACL</name>
<evidence type="ECO:0000313" key="4">
    <source>
        <dbReference type="Proteomes" id="UP000007392"/>
    </source>
</evidence>
<gene>
    <name evidence="2" type="ORF">B2K_06015</name>
</gene>
<dbReference type="EMBL" id="CP003422">
    <property type="protein sequence ID" value="AFH60282.1"/>
    <property type="molecule type" value="Genomic_DNA"/>
</dbReference>
<protein>
    <submittedName>
        <fullName evidence="2">Uncharacterized protein</fullName>
    </submittedName>
</protein>
<dbReference type="HOGENOM" id="CLU_1546116_0_0_9"/>
<evidence type="ECO:0000256" key="1">
    <source>
        <dbReference type="SAM" id="MobiDB-lite"/>
    </source>
</evidence>
<evidence type="ECO:0000313" key="2">
    <source>
        <dbReference type="EMBL" id="AFH60282.1"/>
    </source>
</evidence>
<dbReference type="OrthoDB" id="2657109at2"/>
<evidence type="ECO:0000313" key="3">
    <source>
        <dbReference type="EMBL" id="AFK65265.1"/>
    </source>
</evidence>
<accession>I0BD35</accession>
<dbReference type="Proteomes" id="UP000007392">
    <property type="component" value="Chromosome"/>
</dbReference>
<dbReference type="RefSeq" id="WP_014649625.1">
    <property type="nucleotide sequence ID" value="NC_017672.3"/>
</dbReference>
<dbReference type="PATRIC" id="fig|997761.3.peg.1206"/>
<feature type="region of interest" description="Disordered" evidence="1">
    <location>
        <begin position="118"/>
        <end position="140"/>
    </location>
</feature>
<organism evidence="2 4">
    <name type="scientific">Paenibacillus mucilaginosus K02</name>
    <dbReference type="NCBI Taxonomy" id="997761"/>
    <lineage>
        <taxon>Bacteria</taxon>
        <taxon>Bacillati</taxon>
        <taxon>Bacillota</taxon>
        <taxon>Bacilli</taxon>
        <taxon>Bacillales</taxon>
        <taxon>Paenibacillaceae</taxon>
        <taxon>Paenibacillus</taxon>
    </lineage>
</organism>
<proteinExistence type="predicted"/>
<dbReference type="EMBL" id="JN225071">
    <property type="protein sequence ID" value="AFK65265.1"/>
    <property type="molecule type" value="Genomic_DNA"/>
</dbReference>
<feature type="compositionally biased region" description="Polar residues" evidence="1">
    <location>
        <begin position="118"/>
        <end position="128"/>
    </location>
</feature>
<reference evidence="2 4" key="2">
    <citation type="submission" date="2013-06" db="EMBL/GenBank/DDBJ databases">
        <title>Complete genome sequence of Paenibacillus mucilaginosus K02.</title>
        <authorList>
            <person name="Xiao B."/>
            <person name="Sun L."/>
            <person name="Xiao L."/>
            <person name="Lian B."/>
        </authorList>
    </citation>
    <scope>NUCLEOTIDE SEQUENCE [LARGE SCALE GENOMIC DNA]</scope>
    <source>
        <strain evidence="2 4">K02</strain>
    </source>
</reference>
<dbReference type="AlphaFoldDB" id="I0BD35"/>
<sequence>MHINKRLITLLLILFFLTNVVTFGLLYFSRLDTTFSISTTSRKGEQTVKVQTFSGQSPTWKVDHYKVVRTENKLWRGGAKLTHVGDPEDRAAGTSYFKYTFYEQKEDKQQADVVLAGSTSGPPGSTPFQKPRKLGSTEETPIGKWAPIRSVYLEVEWFDPSGEMRKDKIFLSE</sequence>
<dbReference type="KEGG" id="pmw:B2K_06015"/>
<reference evidence="3" key="1">
    <citation type="submission" date="2011-07" db="EMBL/GenBank/DDBJ databases">
        <title>Some potential microbial weathering related gene sequences of Bacillus mucilaginosus.</title>
        <authorList>
            <person name="Lian B."/>
            <person name="Xiao B."/>
        </authorList>
    </citation>
    <scope>NUCLEOTIDE SEQUENCE</scope>
    <source>
        <strain evidence="3">K02</strain>
    </source>
</reference>